<name>A0ABW2BHU3_9HYPH</name>
<evidence type="ECO:0000256" key="2">
    <source>
        <dbReference type="ARBA" id="ARBA00005887"/>
    </source>
</evidence>
<dbReference type="RefSeq" id="WP_378967478.1">
    <property type="nucleotide sequence ID" value="NZ_JBHSWN010000001.1"/>
</dbReference>
<evidence type="ECO:0000256" key="1">
    <source>
        <dbReference type="ARBA" id="ARBA00004141"/>
    </source>
</evidence>
<proteinExistence type="inferred from homology"/>
<evidence type="ECO:0000259" key="10">
    <source>
        <dbReference type="Pfam" id="PF00909"/>
    </source>
</evidence>
<feature type="transmembrane region" description="Helical" evidence="8">
    <location>
        <begin position="124"/>
        <end position="144"/>
    </location>
</feature>
<feature type="transmembrane region" description="Helical" evidence="8">
    <location>
        <begin position="151"/>
        <end position="173"/>
    </location>
</feature>
<keyword evidence="4 8" id="KW-0812">Transmembrane</keyword>
<reference evidence="12" key="1">
    <citation type="journal article" date="2019" name="Int. J. Syst. Evol. Microbiol.">
        <title>The Global Catalogue of Microorganisms (GCM) 10K type strain sequencing project: providing services to taxonomists for standard genome sequencing and annotation.</title>
        <authorList>
            <consortium name="The Broad Institute Genomics Platform"/>
            <consortium name="The Broad Institute Genome Sequencing Center for Infectious Disease"/>
            <person name="Wu L."/>
            <person name="Ma J."/>
        </authorList>
    </citation>
    <scope>NUCLEOTIDE SEQUENCE [LARGE SCALE GENOMIC DNA]</scope>
    <source>
        <strain evidence="12">CCUG 48316</strain>
    </source>
</reference>
<evidence type="ECO:0000313" key="11">
    <source>
        <dbReference type="EMBL" id="MFC6788951.1"/>
    </source>
</evidence>
<evidence type="ECO:0000256" key="6">
    <source>
        <dbReference type="ARBA" id="ARBA00023136"/>
    </source>
</evidence>
<dbReference type="EMBL" id="JBHSWN010000001">
    <property type="protein sequence ID" value="MFC6788951.1"/>
    <property type="molecule type" value="Genomic_DNA"/>
</dbReference>
<feature type="chain" id="PRO_5046164604" evidence="9">
    <location>
        <begin position="25"/>
        <end position="223"/>
    </location>
</feature>
<keyword evidence="3" id="KW-0813">Transport</keyword>
<feature type="transmembrane region" description="Helical" evidence="8">
    <location>
        <begin position="68"/>
        <end position="91"/>
    </location>
</feature>
<dbReference type="PANTHER" id="PTHR43029">
    <property type="entry name" value="AMMONIUM TRANSPORTER MEP2"/>
    <property type="match status" value="1"/>
</dbReference>
<evidence type="ECO:0000256" key="3">
    <source>
        <dbReference type="ARBA" id="ARBA00022448"/>
    </source>
</evidence>
<sequence>MLPILARVVPGVTLLTLSATPSLAAPAAPDTGSTAWILTSSALVLFMTLPGLALFYGGLVHARNVLSVLMQCFAICCIVSVLWAVCGYSLVFDGDGAWLGGLGKAFLAHLDPVRPATVLPETVFALYQMTFAVITPALIIGAFPERVAFPFVALFSALWMLVVYVPVAHWIWGGGWLAALGTMDFAGGIVVHTTAGVSALLLALMVGRRRGFPRRFSRRTAPA</sequence>
<dbReference type="PANTHER" id="PTHR43029:SF10">
    <property type="entry name" value="AMMONIUM TRANSPORTER MEP2"/>
    <property type="match status" value="1"/>
</dbReference>
<keyword evidence="9" id="KW-0732">Signal</keyword>
<comment type="similarity">
    <text evidence="2">Belongs to the ammonia transporter channel (TC 1.A.11.2) family.</text>
</comment>
<feature type="transmembrane region" description="Helical" evidence="8">
    <location>
        <begin position="34"/>
        <end position="56"/>
    </location>
</feature>
<feature type="domain" description="Ammonium transporter AmtB-like" evidence="10">
    <location>
        <begin position="35"/>
        <end position="213"/>
    </location>
</feature>
<accession>A0ABW2BHU3</accession>
<dbReference type="InterPro" id="IPR029020">
    <property type="entry name" value="Ammonium/urea_transptr"/>
</dbReference>
<comment type="subcellular location">
    <subcellularLocation>
        <location evidence="1">Membrane</location>
        <topology evidence="1">Multi-pass membrane protein</topology>
    </subcellularLocation>
</comment>
<dbReference type="InterPro" id="IPR018047">
    <property type="entry name" value="Ammonium_transpt_CS"/>
</dbReference>
<organism evidence="11 12">
    <name type="scientific">Methylobacterium komagatae</name>
    <dbReference type="NCBI Taxonomy" id="374425"/>
    <lineage>
        <taxon>Bacteria</taxon>
        <taxon>Pseudomonadati</taxon>
        <taxon>Pseudomonadota</taxon>
        <taxon>Alphaproteobacteria</taxon>
        <taxon>Hyphomicrobiales</taxon>
        <taxon>Methylobacteriaceae</taxon>
        <taxon>Methylobacterium</taxon>
    </lineage>
</organism>
<dbReference type="Proteomes" id="UP001596292">
    <property type="component" value="Unassembled WGS sequence"/>
</dbReference>
<keyword evidence="7" id="KW-0924">Ammonia transport</keyword>
<feature type="transmembrane region" description="Helical" evidence="8">
    <location>
        <begin position="185"/>
        <end position="206"/>
    </location>
</feature>
<evidence type="ECO:0000256" key="5">
    <source>
        <dbReference type="ARBA" id="ARBA00022989"/>
    </source>
</evidence>
<gene>
    <name evidence="11" type="ORF">ACFQE0_04505</name>
</gene>
<keyword evidence="5 8" id="KW-1133">Transmembrane helix</keyword>
<evidence type="ECO:0000313" key="12">
    <source>
        <dbReference type="Proteomes" id="UP001596292"/>
    </source>
</evidence>
<dbReference type="InterPro" id="IPR001905">
    <property type="entry name" value="Ammonium_transpt"/>
</dbReference>
<feature type="signal peptide" evidence="9">
    <location>
        <begin position="1"/>
        <end position="24"/>
    </location>
</feature>
<evidence type="ECO:0000256" key="8">
    <source>
        <dbReference type="SAM" id="Phobius"/>
    </source>
</evidence>
<comment type="caution">
    <text evidence="11">The sequence shown here is derived from an EMBL/GenBank/DDBJ whole genome shotgun (WGS) entry which is preliminary data.</text>
</comment>
<dbReference type="PROSITE" id="PS01219">
    <property type="entry name" value="AMMONIUM_TRANSP"/>
    <property type="match status" value="1"/>
</dbReference>
<evidence type="ECO:0000256" key="7">
    <source>
        <dbReference type="ARBA" id="ARBA00023177"/>
    </source>
</evidence>
<dbReference type="InterPro" id="IPR024041">
    <property type="entry name" value="NH4_transpt_AmtB-like_dom"/>
</dbReference>
<dbReference type="Gene3D" id="1.10.3430.10">
    <property type="entry name" value="Ammonium transporter AmtB like domains"/>
    <property type="match status" value="1"/>
</dbReference>
<evidence type="ECO:0000256" key="4">
    <source>
        <dbReference type="ARBA" id="ARBA00022692"/>
    </source>
</evidence>
<keyword evidence="12" id="KW-1185">Reference proteome</keyword>
<keyword evidence="6 8" id="KW-0472">Membrane</keyword>
<evidence type="ECO:0000256" key="9">
    <source>
        <dbReference type="SAM" id="SignalP"/>
    </source>
</evidence>
<protein>
    <submittedName>
        <fullName evidence="11">Ammonium transporter</fullName>
    </submittedName>
</protein>
<dbReference type="SUPFAM" id="SSF111352">
    <property type="entry name" value="Ammonium transporter"/>
    <property type="match status" value="1"/>
</dbReference>
<dbReference type="Pfam" id="PF00909">
    <property type="entry name" value="Ammonium_transp"/>
    <property type="match status" value="1"/>
</dbReference>